<gene>
    <name evidence="2" type="ORF">EV214_13423</name>
</gene>
<dbReference type="GO" id="GO:0000150">
    <property type="term" value="F:DNA strand exchange activity"/>
    <property type="evidence" value="ECO:0007669"/>
    <property type="project" value="InterPro"/>
</dbReference>
<reference evidence="2 3" key="1">
    <citation type="submission" date="2019-03" db="EMBL/GenBank/DDBJ databases">
        <title>Genomic Encyclopedia of Type Strains, Phase IV (KMG-IV): sequencing the most valuable type-strain genomes for metagenomic binning, comparative biology and taxonomic classification.</title>
        <authorList>
            <person name="Goeker M."/>
        </authorList>
    </citation>
    <scope>NUCLEOTIDE SEQUENCE [LARGE SCALE GENOMIC DNA]</scope>
    <source>
        <strain evidence="2 3">DSM 102940</strain>
    </source>
</reference>
<comment type="caution">
    <text evidence="2">The sequence shown here is derived from an EMBL/GenBank/DDBJ whole genome shotgun (WGS) entry which is preliminary data.</text>
</comment>
<feature type="active site" description="O-(5'-phospho-DNA)-serine intermediate" evidence="1">
    <location>
        <position position="10"/>
    </location>
</feature>
<organism evidence="2 3">
    <name type="scientific">Marinisporobacter balticus</name>
    <dbReference type="NCBI Taxonomy" id="2018667"/>
    <lineage>
        <taxon>Bacteria</taxon>
        <taxon>Bacillati</taxon>
        <taxon>Bacillota</taxon>
        <taxon>Clostridia</taxon>
        <taxon>Peptostreptococcales</taxon>
        <taxon>Thermotaleaceae</taxon>
        <taxon>Marinisporobacter</taxon>
    </lineage>
</organism>
<sequence>MPKIGYVRVSTVDQNTDRKDIVLSNFPFINIR</sequence>
<evidence type="ECO:0008006" key="4">
    <source>
        <dbReference type="Google" id="ProtNLM"/>
    </source>
</evidence>
<dbReference type="AlphaFoldDB" id="A0A4R2K761"/>
<proteinExistence type="predicted"/>
<evidence type="ECO:0000256" key="1">
    <source>
        <dbReference type="PROSITE-ProRule" id="PRU10137"/>
    </source>
</evidence>
<dbReference type="EMBL" id="SLWV01000034">
    <property type="protein sequence ID" value="TCO69163.1"/>
    <property type="molecule type" value="Genomic_DNA"/>
</dbReference>
<dbReference type="PROSITE" id="PS00397">
    <property type="entry name" value="RECOMBINASES_1"/>
    <property type="match status" value="1"/>
</dbReference>
<dbReference type="Proteomes" id="UP000294919">
    <property type="component" value="Unassembled WGS sequence"/>
</dbReference>
<name>A0A4R2K761_9FIRM</name>
<evidence type="ECO:0000313" key="2">
    <source>
        <dbReference type="EMBL" id="TCO69163.1"/>
    </source>
</evidence>
<dbReference type="InterPro" id="IPR006118">
    <property type="entry name" value="Recombinase_CS"/>
</dbReference>
<accession>A0A4R2K761</accession>
<keyword evidence="3" id="KW-1185">Reference proteome</keyword>
<protein>
    <recommendedName>
        <fullName evidence="4">Resolvase-like protein</fullName>
    </recommendedName>
</protein>
<evidence type="ECO:0000313" key="3">
    <source>
        <dbReference type="Proteomes" id="UP000294919"/>
    </source>
</evidence>